<name>A0ABS7D9E5_9BACL</name>
<keyword evidence="2" id="KW-0472">Membrane</keyword>
<dbReference type="PANTHER" id="PTHR30487:SF0">
    <property type="entry name" value="PREPILIN LEADER PEPTIDASE_N-METHYLTRANSFERASE-RELATED"/>
    <property type="match status" value="1"/>
</dbReference>
<dbReference type="EC" id="3.4.23.43" evidence="4"/>
<feature type="transmembrane region" description="Helical" evidence="2">
    <location>
        <begin position="39"/>
        <end position="60"/>
    </location>
</feature>
<reference evidence="4 5" key="1">
    <citation type="submission" date="2021-07" db="EMBL/GenBank/DDBJ databases">
        <title>Paenibacillus radiodurans sp. nov., isolated from the southeastern edge of Tengger Desert.</title>
        <authorList>
            <person name="Zhang G."/>
        </authorList>
    </citation>
    <scope>NUCLEOTIDE SEQUENCE [LARGE SCALE GENOMIC DNA]</scope>
    <source>
        <strain evidence="4 5">DT7-4</strain>
    </source>
</reference>
<dbReference type="Pfam" id="PF01478">
    <property type="entry name" value="Peptidase_A24"/>
    <property type="match status" value="1"/>
</dbReference>
<feature type="domain" description="Prepilin type IV endopeptidase peptidase" evidence="3">
    <location>
        <begin position="1"/>
        <end position="98"/>
    </location>
</feature>
<evidence type="ECO:0000313" key="5">
    <source>
        <dbReference type="Proteomes" id="UP000812277"/>
    </source>
</evidence>
<sequence>MLVIALISDIKSMRIPNWLTVSFFVAGCCYQVAAGGWEGGWVSLLGALSGFAPLLVLYAFKGIGAGDVKLFAALGVWIGTTAVLQVLIYAILYGGAVGMMLLFFYRPFGRRIITGVVMLVNPGYLNKSAIIQSLGKNGLRFPFMIAVAPGAVTAWLLTGT</sequence>
<keyword evidence="4" id="KW-0378">Hydrolase</keyword>
<feature type="transmembrane region" description="Helical" evidence="2">
    <location>
        <begin position="72"/>
        <end position="96"/>
    </location>
</feature>
<keyword evidence="2" id="KW-0812">Transmembrane</keyword>
<proteinExistence type="inferred from homology"/>
<comment type="similarity">
    <text evidence="1">Belongs to the peptidase A24 family.</text>
</comment>
<dbReference type="GO" id="GO:0004190">
    <property type="term" value="F:aspartic-type endopeptidase activity"/>
    <property type="evidence" value="ECO:0007669"/>
    <property type="project" value="UniProtKB-EC"/>
</dbReference>
<evidence type="ECO:0000259" key="3">
    <source>
        <dbReference type="Pfam" id="PF01478"/>
    </source>
</evidence>
<dbReference type="RefSeq" id="WP_219873799.1">
    <property type="nucleotide sequence ID" value="NZ_JAHZIJ010000014.1"/>
</dbReference>
<feature type="transmembrane region" description="Helical" evidence="2">
    <location>
        <begin position="15"/>
        <end position="33"/>
    </location>
</feature>
<dbReference type="PANTHER" id="PTHR30487">
    <property type="entry name" value="TYPE 4 PREPILIN-LIKE PROTEINS LEADER PEPTIDE-PROCESSING ENZYME"/>
    <property type="match status" value="1"/>
</dbReference>
<evidence type="ECO:0000256" key="1">
    <source>
        <dbReference type="ARBA" id="ARBA00005801"/>
    </source>
</evidence>
<organism evidence="4 5">
    <name type="scientific">Paenibacillus oenotherae</name>
    <dbReference type="NCBI Taxonomy" id="1435645"/>
    <lineage>
        <taxon>Bacteria</taxon>
        <taxon>Bacillati</taxon>
        <taxon>Bacillota</taxon>
        <taxon>Bacilli</taxon>
        <taxon>Bacillales</taxon>
        <taxon>Paenibacillaceae</taxon>
        <taxon>Paenibacillus</taxon>
    </lineage>
</organism>
<accession>A0ABS7D9E5</accession>
<dbReference type="InterPro" id="IPR050882">
    <property type="entry name" value="Prepilin_peptidase/N-MTase"/>
</dbReference>
<dbReference type="InterPro" id="IPR000045">
    <property type="entry name" value="Prepilin_IV_endopep_pep"/>
</dbReference>
<dbReference type="Proteomes" id="UP000812277">
    <property type="component" value="Unassembled WGS sequence"/>
</dbReference>
<keyword evidence="2" id="KW-1133">Transmembrane helix</keyword>
<dbReference type="Gene3D" id="1.20.120.1220">
    <property type="match status" value="1"/>
</dbReference>
<evidence type="ECO:0000256" key="2">
    <source>
        <dbReference type="SAM" id="Phobius"/>
    </source>
</evidence>
<evidence type="ECO:0000313" key="4">
    <source>
        <dbReference type="EMBL" id="MBW7476553.1"/>
    </source>
</evidence>
<protein>
    <submittedName>
        <fullName evidence="4">Prepilin peptidase</fullName>
        <ecNumber evidence="4">3.4.23.43</ecNumber>
    </submittedName>
</protein>
<gene>
    <name evidence="4" type="ORF">K0T92_17690</name>
</gene>
<comment type="caution">
    <text evidence="4">The sequence shown here is derived from an EMBL/GenBank/DDBJ whole genome shotgun (WGS) entry which is preliminary data.</text>
</comment>
<keyword evidence="5" id="KW-1185">Reference proteome</keyword>
<feature type="transmembrane region" description="Helical" evidence="2">
    <location>
        <begin position="138"/>
        <end position="157"/>
    </location>
</feature>
<dbReference type="EMBL" id="JAHZIJ010000014">
    <property type="protein sequence ID" value="MBW7476553.1"/>
    <property type="molecule type" value="Genomic_DNA"/>
</dbReference>